<accession>A0A266Q3X3</accession>
<dbReference type="InterPro" id="IPR023296">
    <property type="entry name" value="Glyco_hydro_beta-prop_sf"/>
</dbReference>
<keyword evidence="3" id="KW-1185">Reference proteome</keyword>
<organism evidence="2 3">
    <name type="scientific">Cellvibrio mixtus</name>
    <dbReference type="NCBI Taxonomy" id="39650"/>
    <lineage>
        <taxon>Bacteria</taxon>
        <taxon>Pseudomonadati</taxon>
        <taxon>Pseudomonadota</taxon>
        <taxon>Gammaproteobacteria</taxon>
        <taxon>Cellvibrionales</taxon>
        <taxon>Cellvibrionaceae</taxon>
        <taxon>Cellvibrio</taxon>
    </lineage>
</organism>
<dbReference type="Proteomes" id="UP000216101">
    <property type="component" value="Unassembled WGS sequence"/>
</dbReference>
<dbReference type="InterPro" id="IPR050727">
    <property type="entry name" value="GH43_arabinanases"/>
</dbReference>
<gene>
    <name evidence="2" type="ORF">CBP51_15405</name>
</gene>
<dbReference type="EMBL" id="NHNI01000002">
    <property type="protein sequence ID" value="OZY84577.1"/>
    <property type="molecule type" value="Genomic_DNA"/>
</dbReference>
<dbReference type="CDD" id="cd08983">
    <property type="entry name" value="GH43_Bt3655-like"/>
    <property type="match status" value="1"/>
</dbReference>
<sequence length="333" mass="37420">MFEVVTMFTSGLHRLLVIVGLLASLSGCVSGIVENNTSSKTAYLFTYFTKNGEDGLNLAVSRDGYHWQKVPRAENHWRPTIGKSKLMRDPSVAQGPDGTYHMVWTSGWNENNIGYASTKDFVNWTAQKEIPVMAHEPSVRNTWAPEIIYDEISKNFVIFWSSTIPGKFPATEGASEDNYNHRLYVTTTQDFVTFTPTQLFYDPGFSVIDATFLRFNGKLHFIVKDETRFPPKKYLQVASANSLQGPFGKLSDPITKEGLWVEGPTGVQIGDSAVIYYDAYTTHRYGALRSSDMINWEDVSDQMHFPDEGTPVRMRHGTVIPVPVALVEKLISP</sequence>
<evidence type="ECO:0000259" key="1">
    <source>
        <dbReference type="Pfam" id="PF22847"/>
    </source>
</evidence>
<name>A0A266Q3X3_9GAMM</name>
<proteinExistence type="predicted"/>
<evidence type="ECO:0000313" key="3">
    <source>
        <dbReference type="Proteomes" id="UP000216101"/>
    </source>
</evidence>
<feature type="domain" description="Arabinosidase BT-3657-like N-terminal" evidence="1">
    <location>
        <begin position="32"/>
        <end position="128"/>
    </location>
</feature>
<dbReference type="AlphaFoldDB" id="A0A266Q3X3"/>
<evidence type="ECO:0000313" key="2">
    <source>
        <dbReference type="EMBL" id="OZY84577.1"/>
    </source>
</evidence>
<dbReference type="SUPFAM" id="SSF75005">
    <property type="entry name" value="Arabinanase/levansucrase/invertase"/>
    <property type="match status" value="1"/>
</dbReference>
<comment type="caution">
    <text evidence="2">The sequence shown here is derived from an EMBL/GenBank/DDBJ whole genome shotgun (WGS) entry which is preliminary data.</text>
</comment>
<dbReference type="PANTHER" id="PTHR43301:SF3">
    <property type="entry name" value="ARABINAN ENDO-1,5-ALPHA-L-ARABINOSIDASE A-RELATED"/>
    <property type="match status" value="1"/>
</dbReference>
<dbReference type="Gene3D" id="2.115.10.20">
    <property type="entry name" value="Glycosyl hydrolase domain, family 43"/>
    <property type="match status" value="1"/>
</dbReference>
<dbReference type="PANTHER" id="PTHR43301">
    <property type="entry name" value="ARABINAN ENDO-1,5-ALPHA-L-ARABINOSIDASE"/>
    <property type="match status" value="1"/>
</dbReference>
<protein>
    <submittedName>
        <fullName evidence="2">Beta-galactosidase</fullName>
    </submittedName>
</protein>
<dbReference type="Pfam" id="PF22847">
    <property type="entry name" value="BT_3657-like_N"/>
    <property type="match status" value="1"/>
</dbReference>
<dbReference type="InterPro" id="IPR055133">
    <property type="entry name" value="BT_3657-like_N"/>
</dbReference>
<reference evidence="3" key="1">
    <citation type="submission" date="2017-05" db="EMBL/GenBank/DDBJ databases">
        <authorList>
            <person name="Barney B.M."/>
        </authorList>
    </citation>
    <scope>NUCLEOTIDE SEQUENCE [LARGE SCALE GENOMIC DNA]</scope>
    <source>
        <strain evidence="3">PSBB022</strain>
    </source>
</reference>